<dbReference type="Pfam" id="PF06388">
    <property type="entry name" value="DUF1075"/>
    <property type="match status" value="1"/>
</dbReference>
<dbReference type="GO" id="GO:0005739">
    <property type="term" value="C:mitochondrion"/>
    <property type="evidence" value="ECO:0007669"/>
    <property type="project" value="TreeGrafter"/>
</dbReference>
<dbReference type="GO" id="GO:0051402">
    <property type="term" value="P:neuron apoptotic process"/>
    <property type="evidence" value="ECO:0007669"/>
    <property type="project" value="TreeGrafter"/>
</dbReference>
<keyword evidence="5 7" id="KW-0472">Membrane</keyword>
<protein>
    <submittedName>
        <fullName evidence="8">Family with sequence similarity 162 member A</fullName>
    </submittedName>
</protein>
<evidence type="ECO:0000256" key="4">
    <source>
        <dbReference type="ARBA" id="ARBA00022989"/>
    </source>
</evidence>
<dbReference type="GO" id="GO:0071456">
    <property type="term" value="P:cellular response to hypoxia"/>
    <property type="evidence" value="ECO:0007669"/>
    <property type="project" value="TreeGrafter"/>
</dbReference>
<dbReference type="PANTHER" id="PTHR13674">
    <property type="entry name" value="GROWTH AND TRANSFORMATION-DEPENDENT PROTEIN"/>
    <property type="match status" value="1"/>
</dbReference>
<dbReference type="Ensembl" id="ENSAZOT00000017145.1">
    <property type="protein sequence ID" value="ENSAZOP00000015943.1"/>
    <property type="gene ID" value="ENSAZOG00000010370.1"/>
</dbReference>
<evidence type="ECO:0000313" key="8">
    <source>
        <dbReference type="Ensembl" id="ENSAZOP00000015943.1"/>
    </source>
</evidence>
<evidence type="ECO:0000256" key="3">
    <source>
        <dbReference type="ARBA" id="ARBA00022692"/>
    </source>
</evidence>
<reference evidence="8" key="1">
    <citation type="submission" date="2025-08" db="UniProtKB">
        <authorList>
            <consortium name="Ensembl"/>
        </authorList>
    </citation>
    <scope>IDENTIFICATION</scope>
</reference>
<evidence type="ECO:0000256" key="6">
    <source>
        <dbReference type="SAM" id="MobiDB-lite"/>
    </source>
</evidence>
<comment type="subcellular location">
    <subcellularLocation>
        <location evidence="1">Membrane</location>
        <topology evidence="1">Single-pass membrane protein</topology>
    </subcellularLocation>
</comment>
<dbReference type="PANTHER" id="PTHR13674:SF2">
    <property type="entry name" value="PROTEIN FAM162A"/>
    <property type="match status" value="1"/>
</dbReference>
<dbReference type="Proteomes" id="UP000694549">
    <property type="component" value="Unplaced"/>
</dbReference>
<evidence type="ECO:0000256" key="2">
    <source>
        <dbReference type="ARBA" id="ARBA00007363"/>
    </source>
</evidence>
<dbReference type="InterPro" id="IPR009432">
    <property type="entry name" value="DUF1075"/>
</dbReference>
<feature type="region of interest" description="Disordered" evidence="6">
    <location>
        <begin position="51"/>
        <end position="70"/>
    </location>
</feature>
<keyword evidence="4 7" id="KW-1133">Transmembrane helix</keyword>
<evidence type="ECO:0000256" key="1">
    <source>
        <dbReference type="ARBA" id="ARBA00004167"/>
    </source>
</evidence>
<sequence>KLLVGYNLSVRFSYVCLTDRAVKLLERNIPSILRLTRGVDLKVNRRLCSKPLQEGAPQPRSRSALRVPGHRPTDWEKKCLLWAGHFKKPEDIPETVSIEAIRAAQTTLRVKVSYVMIALTILGCIAMVIRGKQVSTDFWLVSANGSQYKLIWIVSTVCPSCSLTLTN</sequence>
<accession>A0A8B9V1S5</accession>
<dbReference type="GO" id="GO:0016020">
    <property type="term" value="C:membrane"/>
    <property type="evidence" value="ECO:0007669"/>
    <property type="project" value="UniProtKB-SubCell"/>
</dbReference>
<evidence type="ECO:0000313" key="9">
    <source>
        <dbReference type="Proteomes" id="UP000694549"/>
    </source>
</evidence>
<feature type="transmembrane region" description="Helical" evidence="7">
    <location>
        <begin position="112"/>
        <end position="129"/>
    </location>
</feature>
<keyword evidence="9" id="KW-1185">Reference proteome</keyword>
<proteinExistence type="inferred from homology"/>
<comment type="similarity">
    <text evidence="2">Belongs to the UPF0389 family.</text>
</comment>
<organism evidence="8 9">
    <name type="scientific">Anas zonorhyncha</name>
    <name type="common">Eastern spot-billed duck</name>
    <dbReference type="NCBI Taxonomy" id="75864"/>
    <lineage>
        <taxon>Eukaryota</taxon>
        <taxon>Metazoa</taxon>
        <taxon>Chordata</taxon>
        <taxon>Craniata</taxon>
        <taxon>Vertebrata</taxon>
        <taxon>Euteleostomi</taxon>
        <taxon>Archelosauria</taxon>
        <taxon>Archosauria</taxon>
        <taxon>Dinosauria</taxon>
        <taxon>Saurischia</taxon>
        <taxon>Theropoda</taxon>
        <taxon>Coelurosauria</taxon>
        <taxon>Aves</taxon>
        <taxon>Neognathae</taxon>
        <taxon>Galloanserae</taxon>
        <taxon>Anseriformes</taxon>
        <taxon>Anatidae</taxon>
        <taxon>Anatinae</taxon>
        <taxon>Anas</taxon>
    </lineage>
</organism>
<name>A0A8B9V1S5_9AVES</name>
<evidence type="ECO:0000256" key="5">
    <source>
        <dbReference type="ARBA" id="ARBA00023136"/>
    </source>
</evidence>
<dbReference type="GO" id="GO:0090200">
    <property type="term" value="P:positive regulation of release of cytochrome c from mitochondria"/>
    <property type="evidence" value="ECO:0007669"/>
    <property type="project" value="TreeGrafter"/>
</dbReference>
<dbReference type="AlphaFoldDB" id="A0A8B9V1S5"/>
<reference evidence="8" key="2">
    <citation type="submission" date="2025-09" db="UniProtKB">
        <authorList>
            <consortium name="Ensembl"/>
        </authorList>
    </citation>
    <scope>IDENTIFICATION</scope>
</reference>
<evidence type="ECO:0000256" key="7">
    <source>
        <dbReference type="SAM" id="Phobius"/>
    </source>
</evidence>
<keyword evidence="3 7" id="KW-0812">Transmembrane</keyword>